<dbReference type="AlphaFoldDB" id="A0A126R023"/>
<dbReference type="InterPro" id="IPR058924">
    <property type="entry name" value="AGPR_dimerisation_dom"/>
</dbReference>
<dbReference type="CDD" id="cd17895">
    <property type="entry name" value="AGPR_1_N"/>
    <property type="match status" value="1"/>
</dbReference>
<dbReference type="Proteomes" id="UP000183442">
    <property type="component" value="Unassembled WGS sequence"/>
</dbReference>
<dbReference type="Proteomes" id="UP000066376">
    <property type="component" value="Chromosome"/>
</dbReference>
<dbReference type="Gene3D" id="3.40.50.720">
    <property type="entry name" value="NAD(P)-binding Rossmann-like Domain"/>
    <property type="match status" value="1"/>
</dbReference>
<dbReference type="InterPro" id="IPR036291">
    <property type="entry name" value="NAD(P)-bd_dom_sf"/>
</dbReference>
<dbReference type="Pfam" id="PF01118">
    <property type="entry name" value="Semialdhyde_dh"/>
    <property type="match status" value="1"/>
</dbReference>
<evidence type="ECO:0000313" key="8">
    <source>
        <dbReference type="EMBL" id="SFL58186.1"/>
    </source>
</evidence>
<dbReference type="STRING" id="294671.YLM1_1176"/>
<comment type="catalytic activity">
    <reaction evidence="5">
        <text>N-acetyl-L-glutamate 5-semialdehyde + phosphate + NADP(+) = N-acetyl-L-glutamyl 5-phosphate + NADPH + H(+)</text>
        <dbReference type="Rhea" id="RHEA:21588"/>
        <dbReference type="ChEBI" id="CHEBI:15378"/>
        <dbReference type="ChEBI" id="CHEBI:29123"/>
        <dbReference type="ChEBI" id="CHEBI:43474"/>
        <dbReference type="ChEBI" id="CHEBI:57783"/>
        <dbReference type="ChEBI" id="CHEBI:57936"/>
        <dbReference type="ChEBI" id="CHEBI:58349"/>
        <dbReference type="EC" id="1.2.1.38"/>
    </reaction>
</comment>
<dbReference type="HAMAP" id="MF_00150">
    <property type="entry name" value="ArgC_type1"/>
    <property type="match status" value="1"/>
</dbReference>
<comment type="subcellular location">
    <subcellularLocation>
        <location evidence="5">Cytoplasm</location>
    </subcellularLocation>
</comment>
<gene>
    <name evidence="5" type="primary">argC</name>
    <name evidence="8" type="ORF">SAMN02910297_01259</name>
    <name evidence="7" type="ORF">YLM1_1176</name>
</gene>
<dbReference type="GO" id="GO:0003942">
    <property type="term" value="F:N-acetyl-gamma-glutamyl-phosphate reductase activity"/>
    <property type="evidence" value="ECO:0007669"/>
    <property type="project" value="UniProtKB-UniRule"/>
</dbReference>
<reference evidence="9" key="2">
    <citation type="submission" date="2016-02" db="EMBL/GenBank/DDBJ databases">
        <title>The draft genome sequence of the rumen methanogen Methanobrevibacter olleyae YLM1.</title>
        <authorList>
            <consortium name="New Zealand Agricultural Greenhouse Gas Research Centre/Pastoral Greenhouse Gas Research Consortium"/>
            <person name="Kelly W.J."/>
            <person name="Li D."/>
            <person name="Lambie S.C."/>
            <person name="Attwood G.T."/>
            <person name="Altermann E."/>
            <person name="Leahy S.C."/>
        </authorList>
    </citation>
    <scope>NUCLEOTIDE SEQUENCE [LARGE SCALE GENOMIC DNA]</scope>
    <source>
        <strain evidence="9">YLM1</strain>
    </source>
</reference>
<evidence type="ECO:0000256" key="5">
    <source>
        <dbReference type="HAMAP-Rule" id="MF_00150"/>
    </source>
</evidence>
<evidence type="ECO:0000256" key="1">
    <source>
        <dbReference type="ARBA" id="ARBA00022571"/>
    </source>
</evidence>
<dbReference type="SUPFAM" id="SSF51735">
    <property type="entry name" value="NAD(P)-binding Rossmann-fold domains"/>
    <property type="match status" value="1"/>
</dbReference>
<dbReference type="GO" id="GO:0070401">
    <property type="term" value="F:NADP+ binding"/>
    <property type="evidence" value="ECO:0007669"/>
    <property type="project" value="InterPro"/>
</dbReference>
<organism evidence="7 9">
    <name type="scientific">Methanobrevibacter olleyae</name>
    <dbReference type="NCBI Taxonomy" id="294671"/>
    <lineage>
        <taxon>Archaea</taxon>
        <taxon>Methanobacteriati</taxon>
        <taxon>Methanobacteriota</taxon>
        <taxon>Methanomada group</taxon>
        <taxon>Methanobacteria</taxon>
        <taxon>Methanobacteriales</taxon>
        <taxon>Methanobacteriaceae</taxon>
        <taxon>Methanobrevibacter</taxon>
    </lineage>
</organism>
<sequence length="339" mass="37171">MVSVAIVGASGYTGGELTRLLLNHPEVEIEDISSRQFEETPIHKVHPHIRGTDLVFKNKKPSELDADIIFTATPHGASMKIIPDLLEIGAKVIDLSGDYRFNDIEVYEKWYGLKHTSDIKGVYGLPEIHREEIKNANLIANPGCFVTGAILSGYPLSKAAIVDRMIFDSKTGVSGAGVNPSSSTHYPNIGDNVNPYKVTSHRHTPEIQQELGLFSDVKVSFTPHLVPVIRGILTTNHSFLIEGSEDISSGELLDIYKKTYEGEPFIQILEDGEIPRLSSIRGSNYAQIGCFEIDETGRLVVISAIDNLVKGASGQAIHNMNIICGFDEKTGLNFFGMHP</sequence>
<dbReference type="OrthoDB" id="372053at2157"/>
<comment type="pathway">
    <text evidence="5">Amino-acid biosynthesis; L-arginine biosynthesis; N(2)-acetyl-L-ornithine from L-glutamate: step 3/4.</text>
</comment>
<keyword evidence="3 5" id="KW-0521">NADP</keyword>
<dbReference type="EMBL" id="FOTL01000020">
    <property type="protein sequence ID" value="SFL58186.1"/>
    <property type="molecule type" value="Genomic_DNA"/>
</dbReference>
<dbReference type="Pfam" id="PF22698">
    <property type="entry name" value="Semialdhyde_dhC_1"/>
    <property type="match status" value="1"/>
</dbReference>
<protein>
    <recommendedName>
        <fullName evidence="5">N-acetyl-gamma-glutamyl-phosphate reductase</fullName>
        <shortName evidence="5">AGPR</shortName>
        <ecNumber evidence="5">1.2.1.38</ecNumber>
    </recommendedName>
    <alternativeName>
        <fullName evidence="5">N-acetyl-glutamate semialdehyde dehydrogenase</fullName>
        <shortName evidence="5">NAGSA dehydrogenase</shortName>
    </alternativeName>
</protein>
<dbReference type="EC" id="1.2.1.38" evidence="5"/>
<dbReference type="InterPro" id="IPR050085">
    <property type="entry name" value="AGPR"/>
</dbReference>
<keyword evidence="4 5" id="KW-0560">Oxidoreductase</keyword>
<dbReference type="EMBL" id="CP014265">
    <property type="protein sequence ID" value="AMK15733.1"/>
    <property type="molecule type" value="Genomic_DNA"/>
</dbReference>
<keyword evidence="5" id="KW-0963">Cytoplasm</keyword>
<dbReference type="GeneID" id="28489482"/>
<feature type="active site" evidence="5">
    <location>
        <position position="144"/>
    </location>
</feature>
<dbReference type="PATRIC" id="fig|294671.3.peg.1228"/>
<evidence type="ECO:0000313" key="9">
    <source>
        <dbReference type="Proteomes" id="UP000066376"/>
    </source>
</evidence>
<keyword evidence="1 5" id="KW-0055">Arginine biosynthesis</keyword>
<dbReference type="SUPFAM" id="SSF55347">
    <property type="entry name" value="Glyceraldehyde-3-phosphate dehydrogenase-like, C-terminal domain"/>
    <property type="match status" value="1"/>
</dbReference>
<dbReference type="GO" id="GO:0005737">
    <property type="term" value="C:cytoplasm"/>
    <property type="evidence" value="ECO:0007669"/>
    <property type="project" value="UniProtKB-SubCell"/>
</dbReference>
<dbReference type="InterPro" id="IPR000706">
    <property type="entry name" value="AGPR_type-1"/>
</dbReference>
<keyword evidence="2 5" id="KW-0028">Amino-acid biosynthesis</keyword>
<reference evidence="10" key="4">
    <citation type="submission" date="2016-10" db="EMBL/GenBank/DDBJ databases">
        <authorList>
            <person name="Varghese N."/>
        </authorList>
    </citation>
    <scope>NUCLEOTIDE SEQUENCE [LARGE SCALE GENOMIC DNA]</scope>
    <source>
        <strain evidence="10">DSM 16632</strain>
    </source>
</reference>
<accession>A0A126R023</accession>
<evidence type="ECO:0000313" key="10">
    <source>
        <dbReference type="Proteomes" id="UP000183442"/>
    </source>
</evidence>
<evidence type="ECO:0000256" key="4">
    <source>
        <dbReference type="ARBA" id="ARBA00023002"/>
    </source>
</evidence>
<dbReference type="SMART" id="SM00859">
    <property type="entry name" value="Semialdhyde_dh"/>
    <property type="match status" value="1"/>
</dbReference>
<evidence type="ECO:0000256" key="3">
    <source>
        <dbReference type="ARBA" id="ARBA00022857"/>
    </source>
</evidence>
<comment type="similarity">
    <text evidence="5">Belongs to the NAGSA dehydrogenase family. Type 1 subfamily.</text>
</comment>
<proteinExistence type="inferred from homology"/>
<evidence type="ECO:0000259" key="6">
    <source>
        <dbReference type="SMART" id="SM00859"/>
    </source>
</evidence>
<dbReference type="NCBIfam" id="TIGR01850">
    <property type="entry name" value="argC"/>
    <property type="match status" value="1"/>
</dbReference>
<dbReference type="InterPro" id="IPR000534">
    <property type="entry name" value="Semialdehyde_DH_NAD-bd"/>
</dbReference>
<dbReference type="CDD" id="cd23934">
    <property type="entry name" value="AGPR_1_C"/>
    <property type="match status" value="1"/>
</dbReference>
<keyword evidence="9" id="KW-1185">Reference proteome</keyword>
<dbReference type="KEGG" id="mol:YLM1_1176"/>
<dbReference type="RefSeq" id="WP_067147228.1">
    <property type="nucleotide sequence ID" value="NZ_CP014265.1"/>
</dbReference>
<dbReference type="Gene3D" id="3.30.360.10">
    <property type="entry name" value="Dihydrodipicolinate Reductase, domain 2"/>
    <property type="match status" value="1"/>
</dbReference>
<name>A0A126R023_METOL</name>
<dbReference type="GO" id="GO:0006526">
    <property type="term" value="P:L-arginine biosynthetic process"/>
    <property type="evidence" value="ECO:0007669"/>
    <property type="project" value="UniProtKB-UniRule"/>
</dbReference>
<evidence type="ECO:0000313" key="7">
    <source>
        <dbReference type="EMBL" id="AMK15733.1"/>
    </source>
</evidence>
<reference evidence="8" key="3">
    <citation type="submission" date="2016-10" db="EMBL/GenBank/DDBJ databases">
        <authorList>
            <person name="de Groot N.N."/>
        </authorList>
    </citation>
    <scope>NUCLEOTIDE SEQUENCE [LARGE SCALE GENOMIC DNA]</scope>
    <source>
        <strain evidence="8">DSM 16632</strain>
    </source>
</reference>
<dbReference type="PANTHER" id="PTHR32338:SF10">
    <property type="entry name" value="N-ACETYL-GAMMA-GLUTAMYL-PHOSPHATE REDUCTASE, CHLOROPLASTIC-RELATED"/>
    <property type="match status" value="1"/>
</dbReference>
<comment type="function">
    <text evidence="5">Catalyzes the NADPH-dependent reduction of N-acetyl-5-glutamyl phosphate to yield N-acetyl-L-glutamate 5-semialdehyde.</text>
</comment>
<evidence type="ECO:0000256" key="2">
    <source>
        <dbReference type="ARBA" id="ARBA00022605"/>
    </source>
</evidence>
<reference evidence="7 9" key="1">
    <citation type="journal article" date="2016" name="Genome Announc.">
        <title>Draft Genome Sequence of the Rumen Methanogen Methanobrevibacter olleyae YLM1.</title>
        <authorList>
            <person name="Kelly W.J."/>
            <person name="Li D."/>
            <person name="Lambie S.C."/>
            <person name="Cox F."/>
            <person name="Attwood G.T."/>
            <person name="Altermann E."/>
            <person name="Leahy S.C."/>
        </authorList>
    </citation>
    <scope>NUCLEOTIDE SEQUENCE [LARGE SCALE GENOMIC DNA]</scope>
    <source>
        <strain evidence="7 9">YLM1</strain>
    </source>
</reference>
<dbReference type="PANTHER" id="PTHR32338">
    <property type="entry name" value="N-ACETYL-GAMMA-GLUTAMYL-PHOSPHATE REDUCTASE, CHLOROPLASTIC-RELATED-RELATED"/>
    <property type="match status" value="1"/>
</dbReference>
<dbReference type="UniPathway" id="UPA00068">
    <property type="reaction ID" value="UER00108"/>
</dbReference>
<feature type="domain" description="Semialdehyde dehydrogenase NAD-binding" evidence="6">
    <location>
        <begin position="3"/>
        <end position="136"/>
    </location>
</feature>
<dbReference type="GO" id="GO:0051287">
    <property type="term" value="F:NAD binding"/>
    <property type="evidence" value="ECO:0007669"/>
    <property type="project" value="InterPro"/>
</dbReference>